<sequence>MTYAVAYIDINTKLVLVCHSSYLRYIKGIKPFVAITRSGEKKKILFLSSHSLGNKNLKHDLEKNSFYTIGADLHTCGGVVIPHL</sequence>
<comment type="caution">
    <text evidence="1">The sequence shown here is derived from an EMBL/GenBank/DDBJ whole genome shotgun (WGS) entry which is preliminary data.</text>
</comment>
<protein>
    <submittedName>
        <fullName evidence="1">Uncharacterized protein</fullName>
    </submittedName>
</protein>
<proteinExistence type="predicted"/>
<accession>A0A1G2MV18</accession>
<reference evidence="1 2" key="1">
    <citation type="journal article" date="2016" name="Nat. Commun.">
        <title>Thousands of microbial genomes shed light on interconnected biogeochemical processes in an aquifer system.</title>
        <authorList>
            <person name="Anantharaman K."/>
            <person name="Brown C.T."/>
            <person name="Hug L.A."/>
            <person name="Sharon I."/>
            <person name="Castelle C.J."/>
            <person name="Probst A.J."/>
            <person name="Thomas B.C."/>
            <person name="Singh A."/>
            <person name="Wilkins M.J."/>
            <person name="Karaoz U."/>
            <person name="Brodie E.L."/>
            <person name="Williams K.H."/>
            <person name="Hubbard S.S."/>
            <person name="Banfield J.F."/>
        </authorList>
    </citation>
    <scope>NUCLEOTIDE SEQUENCE [LARGE SCALE GENOMIC DNA]</scope>
</reference>
<name>A0A1G2MV18_9BACT</name>
<organism evidence="1 2">
    <name type="scientific">Candidatus Taylorbacteria bacterium RIFCSPHIGHO2_02_FULL_46_13</name>
    <dbReference type="NCBI Taxonomy" id="1802312"/>
    <lineage>
        <taxon>Bacteria</taxon>
        <taxon>Candidatus Tayloriibacteriota</taxon>
    </lineage>
</organism>
<dbReference type="Proteomes" id="UP000177565">
    <property type="component" value="Unassembled WGS sequence"/>
</dbReference>
<dbReference type="EMBL" id="MHRQ01000014">
    <property type="protein sequence ID" value="OHA26932.1"/>
    <property type="molecule type" value="Genomic_DNA"/>
</dbReference>
<gene>
    <name evidence="1" type="ORF">A3C06_02305</name>
</gene>
<evidence type="ECO:0000313" key="1">
    <source>
        <dbReference type="EMBL" id="OHA26932.1"/>
    </source>
</evidence>
<evidence type="ECO:0000313" key="2">
    <source>
        <dbReference type="Proteomes" id="UP000177565"/>
    </source>
</evidence>
<dbReference type="AlphaFoldDB" id="A0A1G2MV18"/>